<name>A0ABD2ZND9_9GENT</name>
<keyword evidence="2" id="KW-1185">Reference proteome</keyword>
<accession>A0ABD2ZND9</accession>
<dbReference type="Proteomes" id="UP001630127">
    <property type="component" value="Unassembled WGS sequence"/>
</dbReference>
<dbReference type="AlphaFoldDB" id="A0ABD2ZND9"/>
<comment type="caution">
    <text evidence="1">The sequence shown here is derived from an EMBL/GenBank/DDBJ whole genome shotgun (WGS) entry which is preliminary data.</text>
</comment>
<gene>
    <name evidence="1" type="ORF">ACH5RR_019104</name>
</gene>
<dbReference type="EMBL" id="JBJUIK010000008">
    <property type="protein sequence ID" value="KAL3520955.1"/>
    <property type="molecule type" value="Genomic_DNA"/>
</dbReference>
<proteinExistence type="predicted"/>
<evidence type="ECO:0000313" key="1">
    <source>
        <dbReference type="EMBL" id="KAL3520955.1"/>
    </source>
</evidence>
<evidence type="ECO:0000313" key="2">
    <source>
        <dbReference type="Proteomes" id="UP001630127"/>
    </source>
</evidence>
<organism evidence="1 2">
    <name type="scientific">Cinchona calisaya</name>
    <dbReference type="NCBI Taxonomy" id="153742"/>
    <lineage>
        <taxon>Eukaryota</taxon>
        <taxon>Viridiplantae</taxon>
        <taxon>Streptophyta</taxon>
        <taxon>Embryophyta</taxon>
        <taxon>Tracheophyta</taxon>
        <taxon>Spermatophyta</taxon>
        <taxon>Magnoliopsida</taxon>
        <taxon>eudicotyledons</taxon>
        <taxon>Gunneridae</taxon>
        <taxon>Pentapetalae</taxon>
        <taxon>asterids</taxon>
        <taxon>lamiids</taxon>
        <taxon>Gentianales</taxon>
        <taxon>Rubiaceae</taxon>
        <taxon>Cinchonoideae</taxon>
        <taxon>Cinchoneae</taxon>
        <taxon>Cinchona</taxon>
    </lineage>
</organism>
<reference evidence="1 2" key="1">
    <citation type="submission" date="2024-11" db="EMBL/GenBank/DDBJ databases">
        <title>A near-complete genome assembly of Cinchona calisaya.</title>
        <authorList>
            <person name="Lian D.C."/>
            <person name="Zhao X.W."/>
            <person name="Wei L."/>
        </authorList>
    </citation>
    <scope>NUCLEOTIDE SEQUENCE [LARGE SCALE GENOMIC DNA]</scope>
    <source>
        <tissue evidence="1">Nenye</tissue>
    </source>
</reference>
<sequence length="120" mass="14139">MAGEVERAFDLIRHLAVWEVPVWRKKRSFQQQFGKLEPILSRVMKMLSVEDRYIFWITCCYYIVYRKVPDPMVGMIGREQLFLPLKWPPTEIPKADRGKLFFLLAQAEDSVFSDQKAPDG</sequence>
<protein>
    <submittedName>
        <fullName evidence="1">Uncharacterized protein</fullName>
    </submittedName>
</protein>